<evidence type="ECO:0000313" key="1">
    <source>
        <dbReference type="EMBL" id="AMN35452.1"/>
    </source>
</evidence>
<dbReference type="PATRIC" id="fig|1502.177.peg.1362"/>
<reference evidence="1 2" key="1">
    <citation type="journal article" date="2016" name="PLoS ONE">
        <title>Plasmid Characterization and Chromosome Analysis of Two netF+ Clostridium perfringens Isolates Associated with Foal and Canine Necrotizing Enteritis.</title>
        <authorList>
            <person name="Mehdizadeh Gohari I."/>
            <person name="Kropinski A.M."/>
            <person name="Weese S.J."/>
            <person name="Parreira V.R."/>
            <person name="Whitehead A.E."/>
            <person name="Boerlin P."/>
            <person name="Prescott J.F."/>
        </authorList>
    </citation>
    <scope>NUCLEOTIDE SEQUENCE [LARGE SCALE GENOMIC DNA]</scope>
    <source>
        <strain evidence="1 2">JP838</strain>
    </source>
</reference>
<sequence length="160" mass="18869">MKEEVMDKAIKKALKEFKEEEREEKKKKVLHNTKLLLRNFNNLKTHSDKAKYDISEMDIEAENGDDRAYILSIRRSKLRTLIMVSHIEMAMSELKENKIRSGSLEQYRALEMFYIEKKSYGEIRDKLNCGQNTPSRWINECVDELSVLLFGFDGLKMDLV</sequence>
<proteinExistence type="predicted"/>
<name>A0A127EHP7_CLOPF</name>
<evidence type="ECO:0000313" key="2">
    <source>
        <dbReference type="Proteomes" id="UP000070260"/>
    </source>
</evidence>
<dbReference type="AlphaFoldDB" id="A0A127EHP7"/>
<accession>A0A127EHP7</accession>
<gene>
    <name evidence="1" type="ORF">JFP838_06690</name>
</gene>
<dbReference type="OrthoDB" id="2739709at2"/>
<dbReference type="EMBL" id="CP010994">
    <property type="protein sequence ID" value="AMN35452.1"/>
    <property type="molecule type" value="Genomic_DNA"/>
</dbReference>
<dbReference type="RefSeq" id="WP_061427561.1">
    <property type="nucleotide sequence ID" value="NZ_CATNZO010000001.1"/>
</dbReference>
<dbReference type="Proteomes" id="UP000070260">
    <property type="component" value="Chromosome"/>
</dbReference>
<organism evidence="1 2">
    <name type="scientific">Clostridium perfringens</name>
    <dbReference type="NCBI Taxonomy" id="1502"/>
    <lineage>
        <taxon>Bacteria</taxon>
        <taxon>Bacillati</taxon>
        <taxon>Bacillota</taxon>
        <taxon>Clostridia</taxon>
        <taxon>Eubacteriales</taxon>
        <taxon>Clostridiaceae</taxon>
        <taxon>Clostridium</taxon>
    </lineage>
</organism>
<protein>
    <submittedName>
        <fullName evidence="1">Uncharacterized protein</fullName>
    </submittedName>
</protein>